<reference evidence="1 2" key="1">
    <citation type="submission" date="2014-06" db="EMBL/GenBank/DDBJ databases">
        <title>Draft genome sequence of Bacillus manliponensis JCM 15802 (MCCC 1A00708).</title>
        <authorList>
            <person name="Lai Q."/>
            <person name="Liu Y."/>
            <person name="Shao Z."/>
        </authorList>
    </citation>
    <scope>NUCLEOTIDE SEQUENCE [LARGE SCALE GENOMIC DNA]</scope>
    <source>
        <strain evidence="1 2">JCM 15802</strain>
    </source>
</reference>
<accession>A0A073JSW1</accession>
<dbReference type="Proteomes" id="UP000027822">
    <property type="component" value="Unassembled WGS sequence"/>
</dbReference>
<dbReference type="AlphaFoldDB" id="A0A073JSW1"/>
<comment type="caution">
    <text evidence="1">The sequence shown here is derived from an EMBL/GenBank/DDBJ whole genome shotgun (WGS) entry which is preliminary data.</text>
</comment>
<gene>
    <name evidence="1" type="ORF">BAMA_15735</name>
</gene>
<evidence type="ECO:0000313" key="1">
    <source>
        <dbReference type="EMBL" id="KEK17337.1"/>
    </source>
</evidence>
<organism evidence="1 2">
    <name type="scientific">Bacillus manliponensis</name>
    <dbReference type="NCBI Taxonomy" id="574376"/>
    <lineage>
        <taxon>Bacteria</taxon>
        <taxon>Bacillati</taxon>
        <taxon>Bacillota</taxon>
        <taxon>Bacilli</taxon>
        <taxon>Bacillales</taxon>
        <taxon>Bacillaceae</taxon>
        <taxon>Bacillus</taxon>
        <taxon>Bacillus cereus group</taxon>
    </lineage>
</organism>
<dbReference type="OrthoDB" id="2958960at2"/>
<evidence type="ECO:0000313" key="2">
    <source>
        <dbReference type="Proteomes" id="UP000027822"/>
    </source>
</evidence>
<protein>
    <submittedName>
        <fullName evidence="1">Uncharacterized protein</fullName>
    </submittedName>
</protein>
<dbReference type="EMBL" id="JOTN01000032">
    <property type="protein sequence ID" value="KEK17337.1"/>
    <property type="molecule type" value="Genomic_DNA"/>
</dbReference>
<proteinExistence type="predicted"/>
<sequence length="522" mass="59355">MRDATVSLIRMLGTYFQTGNNAPNLVVHMKKRGAAKNNIASTQTWVQVQHRVIGLEAQETADQFASSFTITFSNEYGQMAPDNFTGKFPYLHEWFYKSEVPFTEQLYPQTEFKVAIGYGDEALPFIHGYVSDVKVNAESENISVTCTTSYKKVLHKSVIPDLGSDEIVAPTGNVYDVVKFFFNKAGVTLHGERVKIPGTEDSWIVEGAKGTRFQKWDEIVRDIVDTTFHYIKHEPDGSCTFMKIPDYKINDPSKFNFTEGVNLISLDMQLTDQDVNNSVVVKCGDYANGFLNSFLLKNVALGDLREEMIEVPWATTFFARRAVAAAYHLKSIQKFRTLTVAVVGDPRIQLFDVISIYNRDSGQAWNYFVKGITTMISADDGFYQTLDLTVNFGYEPAPYTDIDGIIVNVDTIRLKLWDWDVEDGDLLNIYCNDKLVKEHYFIRNTPEYVDIPLEYGQNIIVFEAVRNPKGILTGRLQVLDTQNQILFDYGSLPDLTFPRVNQDANHYYIQKPAKTWSVTRVN</sequence>
<keyword evidence="2" id="KW-1185">Reference proteome</keyword>
<name>A0A073JSW1_9BACI</name>
<dbReference type="STRING" id="574376.BAMA_15735"/>